<dbReference type="Proteomes" id="UP000620550">
    <property type="component" value="Unassembled WGS sequence"/>
</dbReference>
<keyword evidence="1" id="KW-0812">Transmembrane</keyword>
<dbReference type="EMBL" id="BNAF01000005">
    <property type="protein sequence ID" value="GHE32967.1"/>
    <property type="molecule type" value="Genomic_DNA"/>
</dbReference>
<accession>A0ABQ3HTH9</accession>
<name>A0ABQ3HTH9_9SPHI</name>
<keyword evidence="1" id="KW-1133">Transmembrane helix</keyword>
<gene>
    <name evidence="2" type="ORF">GCM10017764_14990</name>
</gene>
<organism evidence="2 3">
    <name type="scientific">Sphingobacterium griseoflavum</name>
    <dbReference type="NCBI Taxonomy" id="1474952"/>
    <lineage>
        <taxon>Bacteria</taxon>
        <taxon>Pseudomonadati</taxon>
        <taxon>Bacteroidota</taxon>
        <taxon>Sphingobacteriia</taxon>
        <taxon>Sphingobacteriales</taxon>
        <taxon>Sphingobacteriaceae</taxon>
        <taxon>Sphingobacterium</taxon>
    </lineage>
</organism>
<evidence type="ECO:0000313" key="3">
    <source>
        <dbReference type="Proteomes" id="UP000620550"/>
    </source>
</evidence>
<feature type="transmembrane region" description="Helical" evidence="1">
    <location>
        <begin position="20"/>
        <end position="42"/>
    </location>
</feature>
<comment type="caution">
    <text evidence="2">The sequence shown here is derived from an EMBL/GenBank/DDBJ whole genome shotgun (WGS) entry which is preliminary data.</text>
</comment>
<reference evidence="3" key="1">
    <citation type="journal article" date="2019" name="Int. J. Syst. Evol. Microbiol.">
        <title>The Global Catalogue of Microorganisms (GCM) 10K type strain sequencing project: providing services to taxonomists for standard genome sequencing and annotation.</title>
        <authorList>
            <consortium name="The Broad Institute Genomics Platform"/>
            <consortium name="The Broad Institute Genome Sequencing Center for Infectious Disease"/>
            <person name="Wu L."/>
            <person name="Ma J."/>
        </authorList>
    </citation>
    <scope>NUCLEOTIDE SEQUENCE [LARGE SCALE GENOMIC DNA]</scope>
    <source>
        <strain evidence="3">CGMCC 1.12966</strain>
    </source>
</reference>
<evidence type="ECO:0000256" key="1">
    <source>
        <dbReference type="SAM" id="Phobius"/>
    </source>
</evidence>
<protein>
    <submittedName>
        <fullName evidence="2">Uncharacterized protein</fullName>
    </submittedName>
</protein>
<keyword evidence="3" id="KW-1185">Reference proteome</keyword>
<proteinExistence type="predicted"/>
<keyword evidence="1" id="KW-0472">Membrane</keyword>
<sequence>MHLALIGLAAKLKTPALNYTAIGLGIVLMLVAFGYFAFKCIVQYKSLTEKKKEESES</sequence>
<evidence type="ECO:0000313" key="2">
    <source>
        <dbReference type="EMBL" id="GHE32967.1"/>
    </source>
</evidence>